<evidence type="ECO:0000256" key="1">
    <source>
        <dbReference type="SAM" id="MobiDB-lite"/>
    </source>
</evidence>
<keyword evidence="3" id="KW-1185">Reference proteome</keyword>
<gene>
    <name evidence="2" type="ORF">EYC84_005998</name>
</gene>
<dbReference type="AlphaFoldDB" id="A0A5M9K2A0"/>
<proteinExistence type="predicted"/>
<dbReference type="Proteomes" id="UP000322873">
    <property type="component" value="Unassembled WGS sequence"/>
</dbReference>
<evidence type="ECO:0000313" key="2">
    <source>
        <dbReference type="EMBL" id="KAA8574549.1"/>
    </source>
</evidence>
<comment type="caution">
    <text evidence="2">The sequence shown here is derived from an EMBL/GenBank/DDBJ whole genome shotgun (WGS) entry which is preliminary data.</text>
</comment>
<feature type="compositionally biased region" description="Pro residues" evidence="1">
    <location>
        <begin position="41"/>
        <end position="68"/>
    </location>
</feature>
<feature type="region of interest" description="Disordered" evidence="1">
    <location>
        <begin position="15"/>
        <end position="73"/>
    </location>
</feature>
<accession>A0A5M9K2A0</accession>
<organism evidence="2 3">
    <name type="scientific">Monilinia fructicola</name>
    <name type="common">Brown rot fungus</name>
    <name type="synonym">Ciboria fructicola</name>
    <dbReference type="NCBI Taxonomy" id="38448"/>
    <lineage>
        <taxon>Eukaryota</taxon>
        <taxon>Fungi</taxon>
        <taxon>Dikarya</taxon>
        <taxon>Ascomycota</taxon>
        <taxon>Pezizomycotina</taxon>
        <taxon>Leotiomycetes</taxon>
        <taxon>Helotiales</taxon>
        <taxon>Sclerotiniaceae</taxon>
        <taxon>Monilinia</taxon>
    </lineage>
</organism>
<name>A0A5M9K2A0_MONFR</name>
<feature type="compositionally biased region" description="Polar residues" evidence="1">
    <location>
        <begin position="121"/>
        <end position="131"/>
    </location>
</feature>
<evidence type="ECO:0000313" key="3">
    <source>
        <dbReference type="Proteomes" id="UP000322873"/>
    </source>
</evidence>
<reference evidence="2 3" key="1">
    <citation type="submission" date="2019-06" db="EMBL/GenBank/DDBJ databases">
        <title>Genome Sequence of the Brown Rot Fungal Pathogen Monilinia fructicola.</title>
        <authorList>
            <person name="De Miccolis Angelini R.M."/>
            <person name="Landi L."/>
            <person name="Abate D."/>
            <person name="Pollastro S."/>
            <person name="Romanazzi G."/>
            <person name="Faretra F."/>
        </authorList>
    </citation>
    <scope>NUCLEOTIDE SEQUENCE [LARGE SCALE GENOMIC DNA]</scope>
    <source>
        <strain evidence="2 3">Mfrc123</strain>
    </source>
</reference>
<dbReference type="EMBL" id="VICG01000003">
    <property type="protein sequence ID" value="KAA8574549.1"/>
    <property type="molecule type" value="Genomic_DNA"/>
</dbReference>
<feature type="region of interest" description="Disordered" evidence="1">
    <location>
        <begin position="119"/>
        <end position="138"/>
    </location>
</feature>
<protein>
    <submittedName>
        <fullName evidence="2">Uncharacterized protein</fullName>
    </submittedName>
</protein>
<sequence length="138" mass="14761">MQVCGLIQAQPVPVPVPTPAFHPPRRKPNPKLTRQFAPQACPKPIPQVPAPAPAPAPAQPQTYPPAHPPPHRTQIAQIAGKLVELLRNVLAMPCHAMPSHPIHPSIIVSVLDKQARRRASKQASVQVQAPSPSVGDAH</sequence>